<feature type="domain" description="LamG-like jellyroll fold" evidence="8">
    <location>
        <begin position="428"/>
        <end position="579"/>
    </location>
</feature>
<sequence length="1292" mass="138819">MRTSLFVRRRRGRLLPAAMAALLALTAALAVALPVQAAASATIENPGFETGDLTGWTVTEGDAFTDPHVSDATGWGWGCCFNPEGTYHLWGAATGGDAPTGRMRSSVFTLGGIGEISFLLGGGNNPENLYVALRRASDDAELMRATNTAFADSERLARVVWRAQAHLGEELYLEVVDTASGGWGHLNLDDVRTYAEESIDPLEPVVGHEFDNPGFESGDLAGWTADGPAFAGANVSGETTTPDGVAFGADGAYHLWGGGDEGLTGTLTSDPFLVGGRGEVWLLLGGTKDPGVYVAVYAAEDGRELARAGVDATRETYEEVVLDLSAHEGEQVELRLVDGSTTGHLNADHVRTLVNDPMHWSFDEGSGKQAHDDGSDVTDDVAYVFNDALDKPDSDPLWREGVRGGSLLFDGYSTYLRRDGRAALTPSSGLSVEAWVAPRSYEWGDRGQASAIVNQHDAAAKAGYLLGMYRHGAWGLELGDGVGWHTLRAPAGATLPTYGWSHVAATYDAASGVMRLYLNGDEVATKKLGAGTRILAAAGQPLQVGRHNQAAVINGTFHANSWNGAIDELTVTDEVRTAEQIAGAAAGGGDASTAGLRPDRSRYDGDRYRPQYHFLPPEHWMNEPHAPLWYDGKYHIFYQHNPQGPYWHQIHWGHAVSTDLVHWKDLPVAIAPQEPVTPDGVWSGSATTDADGKPVLFYTAGNDAKVPNQATGLAWPAPGTPESPLADWRLEPEPVTVQQQDLSSPVGTPWFGQFRDPFVWQETGDDGKPVWYQIVGSGIVDGEKKVGGTALVYTSRDLLHWEYRNPLFVGDAARYPKTGQVWELPVLLPLGERGGEQKHVLVVNPWFDGYSENTAKNTYYWVGEWDRDEHRFVPDHEEPRLFDHGEHFTGPSGMVDPKGRSLLFTITQDGRSESDHHDAGWAHSMGLPVELNLTADGDAGVTPVKELRSLRSEKVVSIADASAATTNAALGRKQGRLSDLLEVKAELRIRPGSGSGVGLELRRSGDGRERTVLTADRAGKLRLDRNFSSLDPDTRKGVHEGALEIGADGKVTMHVYVDRSVVEAFVGGGRSMTTRVYPTLADAVGLRVVGGTNVRVRSLEVWNLDGAYGPVVPAHHEAPPAPGPGVGELPNGDFETCDLTGWTVVDGDAYGDANVTDADDWGWGGPFRQANAWGSTDRCHLWGFDEAVGDAGTGRLRSETFTLGGDGAIDLLTAGGHDPDKLYVALVRAADGEVLAKVSGNAEEALRAQYQRRHLDASEYVGEEVYVEIVDEATGGWGHLSVDDVNVPVSAG</sequence>
<dbReference type="Gene3D" id="2.60.120.260">
    <property type="entry name" value="Galactose-binding domain-like"/>
    <property type="match status" value="2"/>
</dbReference>
<dbReference type="SMART" id="SM00560">
    <property type="entry name" value="LamGL"/>
    <property type="match status" value="1"/>
</dbReference>
<dbReference type="RefSeq" id="WP_344104499.1">
    <property type="nucleotide sequence ID" value="NZ_BAAANL010000006.1"/>
</dbReference>
<evidence type="ECO:0000256" key="1">
    <source>
        <dbReference type="ARBA" id="ARBA00009902"/>
    </source>
</evidence>
<evidence type="ECO:0000313" key="10">
    <source>
        <dbReference type="Proteomes" id="UP001501094"/>
    </source>
</evidence>
<dbReference type="InterPro" id="IPR001362">
    <property type="entry name" value="Glyco_hydro_32"/>
</dbReference>
<dbReference type="CDD" id="cd08996">
    <property type="entry name" value="GH32_FFase"/>
    <property type="match status" value="1"/>
</dbReference>
<evidence type="ECO:0000256" key="2">
    <source>
        <dbReference type="ARBA" id="ARBA00012758"/>
    </source>
</evidence>
<evidence type="ECO:0000256" key="3">
    <source>
        <dbReference type="ARBA" id="ARBA00022729"/>
    </source>
</evidence>
<keyword evidence="6" id="KW-0326">Glycosidase</keyword>
<organism evidence="9 10">
    <name type="scientific">Myceligenerans crystallogenes</name>
    <dbReference type="NCBI Taxonomy" id="316335"/>
    <lineage>
        <taxon>Bacteria</taxon>
        <taxon>Bacillati</taxon>
        <taxon>Actinomycetota</taxon>
        <taxon>Actinomycetes</taxon>
        <taxon>Micrococcales</taxon>
        <taxon>Promicromonosporaceae</taxon>
        <taxon>Myceligenerans</taxon>
    </lineage>
</organism>
<keyword evidence="5" id="KW-1015">Disulfide bond</keyword>
<dbReference type="InterPro" id="IPR013189">
    <property type="entry name" value="Glyco_hydro_32_C"/>
</dbReference>
<evidence type="ECO:0000256" key="4">
    <source>
        <dbReference type="ARBA" id="ARBA00022801"/>
    </source>
</evidence>
<dbReference type="Gene3D" id="2.60.120.200">
    <property type="match status" value="1"/>
</dbReference>
<dbReference type="Pfam" id="PF13385">
    <property type="entry name" value="Laminin_G_3"/>
    <property type="match status" value="1"/>
</dbReference>
<evidence type="ECO:0000313" key="9">
    <source>
        <dbReference type="EMBL" id="GAA1869628.1"/>
    </source>
</evidence>
<dbReference type="InterPro" id="IPR023296">
    <property type="entry name" value="Glyco_hydro_beta-prop_sf"/>
</dbReference>
<comment type="similarity">
    <text evidence="1">Belongs to the glycosyl hydrolase 32 family.</text>
</comment>
<dbReference type="InterPro" id="IPR006558">
    <property type="entry name" value="LamG-like"/>
</dbReference>
<dbReference type="EC" id="3.2.1.26" evidence="2"/>
<dbReference type="SMART" id="SM00640">
    <property type="entry name" value="Glyco_32"/>
    <property type="match status" value="1"/>
</dbReference>
<reference evidence="10" key="1">
    <citation type="journal article" date="2019" name="Int. J. Syst. Evol. Microbiol.">
        <title>The Global Catalogue of Microorganisms (GCM) 10K type strain sequencing project: providing services to taxonomists for standard genome sequencing and annotation.</title>
        <authorList>
            <consortium name="The Broad Institute Genomics Platform"/>
            <consortium name="The Broad Institute Genome Sequencing Center for Infectious Disease"/>
            <person name="Wu L."/>
            <person name="Ma J."/>
        </authorList>
    </citation>
    <scope>NUCLEOTIDE SEQUENCE [LARGE SCALE GENOMIC DNA]</scope>
    <source>
        <strain evidence="10">JCM 14326</strain>
    </source>
</reference>
<keyword evidence="3 7" id="KW-0732">Signal</keyword>
<name>A0ABP4ZVN1_9MICO</name>
<dbReference type="InterPro" id="IPR013320">
    <property type="entry name" value="ConA-like_dom_sf"/>
</dbReference>
<proteinExistence type="inferred from homology"/>
<keyword evidence="4" id="KW-0378">Hydrolase</keyword>
<keyword evidence="10" id="KW-1185">Reference proteome</keyword>
<accession>A0ABP4ZVN1</accession>
<feature type="chain" id="PRO_5046650830" description="beta-fructofuranosidase" evidence="7">
    <location>
        <begin position="38"/>
        <end position="1292"/>
    </location>
</feature>
<comment type="caution">
    <text evidence="9">The sequence shown here is derived from an EMBL/GenBank/DDBJ whole genome shotgun (WGS) entry which is preliminary data.</text>
</comment>
<evidence type="ECO:0000256" key="6">
    <source>
        <dbReference type="ARBA" id="ARBA00023295"/>
    </source>
</evidence>
<dbReference type="InterPro" id="IPR051214">
    <property type="entry name" value="GH32_Enzymes"/>
</dbReference>
<evidence type="ECO:0000259" key="8">
    <source>
        <dbReference type="SMART" id="SM00560"/>
    </source>
</evidence>
<evidence type="ECO:0000256" key="7">
    <source>
        <dbReference type="SAM" id="SignalP"/>
    </source>
</evidence>
<evidence type="ECO:0000256" key="5">
    <source>
        <dbReference type="ARBA" id="ARBA00023157"/>
    </source>
</evidence>
<gene>
    <name evidence="9" type="ORF">GCM10009751_30590</name>
</gene>
<dbReference type="Gene3D" id="2.115.10.20">
    <property type="entry name" value="Glycosyl hydrolase domain, family 43"/>
    <property type="match status" value="1"/>
</dbReference>
<dbReference type="Gene3D" id="2.60.120.560">
    <property type="entry name" value="Exo-inulinase, domain 1"/>
    <property type="match status" value="1"/>
</dbReference>
<dbReference type="SUPFAM" id="SSF75005">
    <property type="entry name" value="Arabinanase/levansucrase/invertase"/>
    <property type="match status" value="1"/>
</dbReference>
<feature type="signal peptide" evidence="7">
    <location>
        <begin position="1"/>
        <end position="37"/>
    </location>
</feature>
<dbReference type="Pfam" id="PF00251">
    <property type="entry name" value="Glyco_hydro_32N"/>
    <property type="match status" value="1"/>
</dbReference>
<dbReference type="SUPFAM" id="SSF49899">
    <property type="entry name" value="Concanavalin A-like lectins/glucanases"/>
    <property type="match status" value="2"/>
</dbReference>
<dbReference type="PANTHER" id="PTHR43101:SF1">
    <property type="entry name" value="BETA-FRUCTOSIDASE"/>
    <property type="match status" value="1"/>
</dbReference>
<dbReference type="Pfam" id="PF08244">
    <property type="entry name" value="Glyco_hydro_32C"/>
    <property type="match status" value="1"/>
</dbReference>
<dbReference type="PANTHER" id="PTHR43101">
    <property type="entry name" value="BETA-FRUCTOSIDASE"/>
    <property type="match status" value="1"/>
</dbReference>
<protein>
    <recommendedName>
        <fullName evidence="2">beta-fructofuranosidase</fullName>
        <ecNumber evidence="2">3.2.1.26</ecNumber>
    </recommendedName>
</protein>
<dbReference type="EMBL" id="BAAANL010000006">
    <property type="protein sequence ID" value="GAA1869628.1"/>
    <property type="molecule type" value="Genomic_DNA"/>
</dbReference>
<dbReference type="Proteomes" id="UP001501094">
    <property type="component" value="Unassembled WGS sequence"/>
</dbReference>
<dbReference type="InterPro" id="IPR013148">
    <property type="entry name" value="Glyco_hydro_32_N"/>
</dbReference>